<name>A0A075GJT6_9EURY</name>
<keyword evidence="1" id="KW-0812">Transmembrane</keyword>
<dbReference type="InterPro" id="IPR013373">
    <property type="entry name" value="Flagellin/pilin_N_arc"/>
</dbReference>
<dbReference type="Pfam" id="PF07790">
    <property type="entry name" value="Pilin_N"/>
    <property type="match status" value="1"/>
</dbReference>
<sequence>MMKNEKNEQAVSPVIATILMVAITVVLAGVLYVWANSLASEGTDTSASTLNTYTADDADDAANDAAGGADTLIRMQMTGKDDLAWSFVKVTLSVGDNVYTCSVTAGDDCTISQSAGSNDNAWEPGEYIFLSEGTAEICSAQGCNVGISVTNGGHTVAGDSSQMVN</sequence>
<evidence type="ECO:0000313" key="3">
    <source>
        <dbReference type="EMBL" id="AIF04296.1"/>
    </source>
</evidence>
<reference evidence="3" key="1">
    <citation type="journal article" date="2014" name="Genome Biol. Evol.">
        <title>Pangenome evidence for extensive interdomain horizontal transfer affecting lineage core and shell genes in uncultured planktonic thaumarchaeota and euryarchaeota.</title>
        <authorList>
            <person name="Deschamps P."/>
            <person name="Zivanovic Y."/>
            <person name="Moreira D."/>
            <person name="Rodriguez-Valera F."/>
            <person name="Lopez-Garcia P."/>
        </authorList>
    </citation>
    <scope>NUCLEOTIDE SEQUENCE</scope>
</reference>
<dbReference type="NCBIfam" id="TIGR02537">
    <property type="entry name" value="arch_flag_Nterm"/>
    <property type="match status" value="1"/>
</dbReference>
<keyword evidence="1" id="KW-1133">Transmembrane helix</keyword>
<feature type="transmembrane region" description="Helical" evidence="1">
    <location>
        <begin position="12"/>
        <end position="35"/>
    </location>
</feature>
<organism evidence="3">
    <name type="scientific">uncultured marine group II/III euryarchaeote KM3_173_A11</name>
    <dbReference type="NCBI Taxonomy" id="1457930"/>
    <lineage>
        <taxon>Archaea</taxon>
        <taxon>Methanobacteriati</taxon>
        <taxon>Methanobacteriota</taxon>
        <taxon>environmental samples</taxon>
    </lineage>
</organism>
<evidence type="ECO:0000259" key="2">
    <source>
        <dbReference type="Pfam" id="PF07790"/>
    </source>
</evidence>
<feature type="domain" description="Archaeal Type IV pilin N-terminal" evidence="2">
    <location>
        <begin position="9"/>
        <end position="91"/>
    </location>
</feature>
<dbReference type="InterPro" id="IPR012859">
    <property type="entry name" value="Pilin_N_archaeal"/>
</dbReference>
<keyword evidence="1" id="KW-0472">Membrane</keyword>
<dbReference type="AlphaFoldDB" id="A0A075GJT6"/>
<evidence type="ECO:0000256" key="1">
    <source>
        <dbReference type="SAM" id="Phobius"/>
    </source>
</evidence>
<dbReference type="EMBL" id="KF900704">
    <property type="protein sequence ID" value="AIF04296.1"/>
    <property type="molecule type" value="Genomic_DNA"/>
</dbReference>
<protein>
    <recommendedName>
        <fullName evidence="2">Archaeal Type IV pilin N-terminal domain-containing protein</fullName>
    </recommendedName>
</protein>
<accession>A0A075GJT6</accession>
<proteinExistence type="predicted"/>